<feature type="compositionally biased region" description="Polar residues" evidence="1">
    <location>
        <begin position="49"/>
        <end position="69"/>
    </location>
</feature>
<evidence type="ECO:0000313" key="3">
    <source>
        <dbReference type="Proteomes" id="UP000245207"/>
    </source>
</evidence>
<evidence type="ECO:0000313" key="2">
    <source>
        <dbReference type="EMBL" id="PWA46973.1"/>
    </source>
</evidence>
<dbReference type="AlphaFoldDB" id="A0A2U1LD91"/>
<comment type="caution">
    <text evidence="2">The sequence shown here is derived from an EMBL/GenBank/DDBJ whole genome shotgun (WGS) entry which is preliminary data.</text>
</comment>
<protein>
    <submittedName>
        <fullName evidence="2">Uncharacterized protein</fullName>
    </submittedName>
</protein>
<organism evidence="2 3">
    <name type="scientific">Artemisia annua</name>
    <name type="common">Sweet wormwood</name>
    <dbReference type="NCBI Taxonomy" id="35608"/>
    <lineage>
        <taxon>Eukaryota</taxon>
        <taxon>Viridiplantae</taxon>
        <taxon>Streptophyta</taxon>
        <taxon>Embryophyta</taxon>
        <taxon>Tracheophyta</taxon>
        <taxon>Spermatophyta</taxon>
        <taxon>Magnoliopsida</taxon>
        <taxon>eudicotyledons</taxon>
        <taxon>Gunneridae</taxon>
        <taxon>Pentapetalae</taxon>
        <taxon>asterids</taxon>
        <taxon>campanulids</taxon>
        <taxon>Asterales</taxon>
        <taxon>Asteraceae</taxon>
        <taxon>Asteroideae</taxon>
        <taxon>Anthemideae</taxon>
        <taxon>Artemisiinae</taxon>
        <taxon>Artemisia</taxon>
    </lineage>
</organism>
<gene>
    <name evidence="2" type="ORF">CTI12_AA503710</name>
</gene>
<feature type="region of interest" description="Disordered" evidence="1">
    <location>
        <begin position="49"/>
        <end position="74"/>
    </location>
</feature>
<dbReference type="Proteomes" id="UP000245207">
    <property type="component" value="Unassembled WGS sequence"/>
</dbReference>
<reference evidence="2 3" key="1">
    <citation type="journal article" date="2018" name="Mol. Plant">
        <title>The genome of Artemisia annua provides insight into the evolution of Asteraceae family and artemisinin biosynthesis.</title>
        <authorList>
            <person name="Shen Q."/>
            <person name="Zhang L."/>
            <person name="Liao Z."/>
            <person name="Wang S."/>
            <person name="Yan T."/>
            <person name="Shi P."/>
            <person name="Liu M."/>
            <person name="Fu X."/>
            <person name="Pan Q."/>
            <person name="Wang Y."/>
            <person name="Lv Z."/>
            <person name="Lu X."/>
            <person name="Zhang F."/>
            <person name="Jiang W."/>
            <person name="Ma Y."/>
            <person name="Chen M."/>
            <person name="Hao X."/>
            <person name="Li L."/>
            <person name="Tang Y."/>
            <person name="Lv G."/>
            <person name="Zhou Y."/>
            <person name="Sun X."/>
            <person name="Brodelius P.E."/>
            <person name="Rose J.K.C."/>
            <person name="Tang K."/>
        </authorList>
    </citation>
    <scope>NUCLEOTIDE SEQUENCE [LARGE SCALE GENOMIC DNA]</scope>
    <source>
        <strain evidence="3">cv. Huhao1</strain>
        <tissue evidence="2">Leaf</tissue>
    </source>
</reference>
<keyword evidence="3" id="KW-1185">Reference proteome</keyword>
<proteinExistence type="predicted"/>
<name>A0A2U1LD91_ARTAN</name>
<accession>A0A2U1LD91</accession>
<dbReference type="EMBL" id="PKPP01010024">
    <property type="protein sequence ID" value="PWA46973.1"/>
    <property type="molecule type" value="Genomic_DNA"/>
</dbReference>
<sequence length="168" mass="19488">MYANTQKFIEFQLTVNVAALVVNVVIAINDYNHIVTELLEDIDVVTKPNKTASDSDQSYDKPQSPTSSKNHLDEIDVLVNPEDKNHEKIDVLMEPGEIDISNNVETNVLEKHEEMDIPKKWASQGILQKLMYRKNMKKWISQRILRKLMYLGSLNKLMYRRSLKTLRS</sequence>
<evidence type="ECO:0000256" key="1">
    <source>
        <dbReference type="SAM" id="MobiDB-lite"/>
    </source>
</evidence>